<dbReference type="Proteomes" id="UP000193285">
    <property type="component" value="Unassembled WGS sequence"/>
</dbReference>
<feature type="transmembrane region" description="Helical" evidence="2">
    <location>
        <begin position="328"/>
        <end position="350"/>
    </location>
</feature>
<keyword evidence="2" id="KW-1133">Transmembrane helix</keyword>
<feature type="transmembrane region" description="Helical" evidence="2">
    <location>
        <begin position="28"/>
        <end position="50"/>
    </location>
</feature>
<evidence type="ECO:0008006" key="5">
    <source>
        <dbReference type="Google" id="ProtNLM"/>
    </source>
</evidence>
<dbReference type="EMBL" id="LQPN01000073">
    <property type="protein sequence ID" value="ORW38181.1"/>
    <property type="molecule type" value="Genomic_DNA"/>
</dbReference>
<feature type="transmembrane region" description="Helical" evidence="2">
    <location>
        <begin position="192"/>
        <end position="224"/>
    </location>
</feature>
<feature type="transmembrane region" description="Helical" evidence="2">
    <location>
        <begin position="266"/>
        <end position="289"/>
    </location>
</feature>
<evidence type="ECO:0000313" key="3">
    <source>
        <dbReference type="EMBL" id="ORW38181.1"/>
    </source>
</evidence>
<keyword evidence="2" id="KW-0812">Transmembrane</keyword>
<feature type="transmembrane region" description="Helical" evidence="2">
    <location>
        <begin position="481"/>
        <end position="502"/>
    </location>
</feature>
<feature type="transmembrane region" description="Helical" evidence="2">
    <location>
        <begin position="236"/>
        <end position="254"/>
    </location>
</feature>
<dbReference type="AlphaFoldDB" id="A0A1X2A453"/>
<accession>A0A1X2A453</accession>
<feature type="transmembrane region" description="Helical" evidence="2">
    <location>
        <begin position="114"/>
        <end position="135"/>
    </location>
</feature>
<protein>
    <recommendedName>
        <fullName evidence="5">Glycosyltransferase RgtA/B/C/D-like domain-containing protein</fullName>
    </recommendedName>
</protein>
<comment type="caution">
    <text evidence="3">The sequence shown here is derived from an EMBL/GenBank/DDBJ whole genome shotgun (WGS) entry which is preliminary data.</text>
</comment>
<feature type="region of interest" description="Disordered" evidence="1">
    <location>
        <begin position="1"/>
        <end position="22"/>
    </location>
</feature>
<proteinExistence type="predicted"/>
<evidence type="ECO:0000256" key="2">
    <source>
        <dbReference type="SAM" id="Phobius"/>
    </source>
</evidence>
<feature type="transmembrane region" description="Helical" evidence="2">
    <location>
        <begin position="169"/>
        <end position="186"/>
    </location>
</feature>
<reference evidence="3 4" key="1">
    <citation type="journal article" date="2015" name="Emerg. Microbes Infect.">
        <title>Characterization of 17 strains belonging to the Mycobacterium simiae complex and description of Mycobacterium paraense sp. nov.</title>
        <authorList>
            <person name="Fusco da Costa A.R."/>
            <person name="Fedrizzi T."/>
            <person name="Lopes M.L."/>
            <person name="Pecorari M."/>
            <person name="Oliveira da Costa W.L."/>
            <person name="Giacobazzi E."/>
            <person name="da Costa Bahia J.R."/>
            <person name="De Sanctis V."/>
            <person name="Batista Lima K.V."/>
            <person name="Bertorelli R."/>
            <person name="Grottola A."/>
            <person name="Fabio A."/>
            <person name="Mariottini A."/>
            <person name="Ferretti P."/>
            <person name="Di Leva F."/>
            <person name="Fregni Serpini G."/>
            <person name="Tagliazucchi S."/>
            <person name="Rumpianesi F."/>
            <person name="Jousson O."/>
            <person name="Segata N."/>
            <person name="Tortoli E."/>
        </authorList>
    </citation>
    <scope>NUCLEOTIDE SEQUENCE [LARGE SCALE GENOMIC DNA]</scope>
    <source>
        <strain evidence="3 4">IEC33</strain>
    </source>
</reference>
<sequence length="524" mass="55668">MKVPLVDRRHQSAPDDAPGDTPTPRKGVVVLLAAVACTVLGAKLIAIWALGSPVPLVDQWDGEAAGLYSPYLRGTLSLGDLFAAHNEHRIFVFRVLALVHLELAGEWNTRLEMILGAIVHTAAITWLAALLVPLVAPQRRIILAAFIALAFALPIGFENELSGFQTQVYLSLLFGIAAVVAFAYARPFSARWFGGLAAAVLSYFSFATGVAAALVAAALVGLQMATGARRRCGREFAGVAVVAALVLAAILWSASTAKQMNTPWTLVQGLLLVGGQVIVGLVPMIWFCRRTVSRRPALSDRAWLAVGISMWLVIQLALLAYGRGAALAVRYMDIVLLVYPVGLMAILALFESARASRFGRYAGPGAVTWVFVVVAALALLGYVSAVGAIGWGESARQQVANVQTYFATRNVDDLKATGGRGHMFDLSYPNSRRLAAILADPGVRGILPHEVRPADGDNAAARSHMWLKGALADITASSVHVVLSSGPVILSVGLGLFFAVGARRSFPHRRRAPDTPRCTSSVAA</sequence>
<feature type="transmembrane region" description="Helical" evidence="2">
    <location>
        <begin position="301"/>
        <end position="322"/>
    </location>
</feature>
<dbReference type="STRING" id="767916.AWB91_07860"/>
<organism evidence="3 4">
    <name type="scientific">Mycobacterium paraense</name>
    <dbReference type="NCBI Taxonomy" id="767916"/>
    <lineage>
        <taxon>Bacteria</taxon>
        <taxon>Bacillati</taxon>
        <taxon>Actinomycetota</taxon>
        <taxon>Actinomycetes</taxon>
        <taxon>Mycobacteriales</taxon>
        <taxon>Mycobacteriaceae</taxon>
        <taxon>Mycobacterium</taxon>
        <taxon>Mycobacterium simiae complex</taxon>
    </lineage>
</organism>
<feature type="transmembrane region" description="Helical" evidence="2">
    <location>
        <begin position="90"/>
        <end position="107"/>
    </location>
</feature>
<feature type="transmembrane region" description="Helical" evidence="2">
    <location>
        <begin position="362"/>
        <end position="383"/>
    </location>
</feature>
<gene>
    <name evidence="3" type="ORF">AWB90_24395</name>
</gene>
<keyword evidence="2" id="KW-0472">Membrane</keyword>
<evidence type="ECO:0000313" key="4">
    <source>
        <dbReference type="Proteomes" id="UP000193285"/>
    </source>
</evidence>
<feature type="transmembrane region" description="Helical" evidence="2">
    <location>
        <begin position="141"/>
        <end position="157"/>
    </location>
</feature>
<name>A0A1X2A453_9MYCO</name>
<evidence type="ECO:0000256" key="1">
    <source>
        <dbReference type="SAM" id="MobiDB-lite"/>
    </source>
</evidence>
<feature type="compositionally biased region" description="Basic and acidic residues" evidence="1">
    <location>
        <begin position="1"/>
        <end position="13"/>
    </location>
</feature>